<reference evidence="8 9" key="1">
    <citation type="journal article" date="2018" name="PLoS Genet.">
        <title>Population sequencing reveals clonal diversity and ancestral inbreeding in the grapevine cultivar Chardonnay.</title>
        <authorList>
            <person name="Roach M.J."/>
            <person name="Johnson D.L."/>
            <person name="Bohlmann J."/>
            <person name="van Vuuren H.J."/>
            <person name="Jones S.J."/>
            <person name="Pretorius I.S."/>
            <person name="Schmidt S.A."/>
            <person name="Borneman A.R."/>
        </authorList>
    </citation>
    <scope>NUCLEOTIDE SEQUENCE [LARGE SCALE GENOMIC DNA]</scope>
    <source>
        <strain evidence="9">cv. Chardonnay</strain>
        <tissue evidence="8">Leaf</tissue>
    </source>
</reference>
<accession>A0A438FBZ3</accession>
<evidence type="ECO:0000256" key="2">
    <source>
        <dbReference type="ARBA" id="ARBA00022763"/>
    </source>
</evidence>
<feature type="compositionally biased region" description="Acidic residues" evidence="5">
    <location>
        <begin position="395"/>
        <end position="404"/>
    </location>
</feature>
<keyword evidence="4" id="KW-0539">Nucleus</keyword>
<evidence type="ECO:0000259" key="6">
    <source>
        <dbReference type="Pfam" id="PF12253"/>
    </source>
</evidence>
<gene>
    <name evidence="8" type="primary">FAS1_2</name>
    <name evidence="8" type="ORF">CK203_104766</name>
</gene>
<dbReference type="Pfam" id="PF21796">
    <property type="entry name" value="Cac1_C"/>
    <property type="match status" value="1"/>
</dbReference>
<dbReference type="PANTHER" id="PTHR15272">
    <property type="entry name" value="CHROMATIN ASSEMBLY FACTOR 1 SUBUNIT A CAF-1 SUBUNIT A"/>
    <property type="match status" value="1"/>
</dbReference>
<dbReference type="GO" id="GO:0006281">
    <property type="term" value="P:DNA repair"/>
    <property type="evidence" value="ECO:0007669"/>
    <property type="project" value="UniProtKB-KW"/>
</dbReference>
<feature type="domain" description="Chromatin assembly factor 1 subunit Cac1-like C-terminal" evidence="7">
    <location>
        <begin position="646"/>
        <end position="696"/>
    </location>
</feature>
<feature type="region of interest" description="Disordered" evidence="5">
    <location>
        <begin position="176"/>
        <end position="208"/>
    </location>
</feature>
<evidence type="ECO:0000313" key="9">
    <source>
        <dbReference type="Proteomes" id="UP000288805"/>
    </source>
</evidence>
<dbReference type="Pfam" id="PF12253">
    <property type="entry name" value="CAF1A_dimeriz"/>
    <property type="match status" value="1"/>
</dbReference>
<feature type="region of interest" description="Disordered" evidence="5">
    <location>
        <begin position="117"/>
        <end position="154"/>
    </location>
</feature>
<feature type="domain" description="Chromatin assembly factor 1 subunit A dimerization" evidence="6">
    <location>
        <begin position="373"/>
        <end position="420"/>
    </location>
</feature>
<evidence type="ECO:0000259" key="7">
    <source>
        <dbReference type="Pfam" id="PF21796"/>
    </source>
</evidence>
<evidence type="ECO:0000256" key="3">
    <source>
        <dbReference type="ARBA" id="ARBA00023204"/>
    </source>
</evidence>
<name>A0A438FBZ3_VITVI</name>
<dbReference type="EMBL" id="QGNW01001054">
    <property type="protein sequence ID" value="RVW57512.1"/>
    <property type="molecule type" value="Genomic_DNA"/>
</dbReference>
<sequence length="763" mass="87581">MMQLNVAASYQHLHLISAMINALEKPESDQNYKYDLIKASEKLAKVLNEADIRLLIESMVQKDGADMAEKDVKREEKILIKQLEKKKREDEKEKKRIERELQKEKLQNERELKRLQDEAEKDERRREKEESEIRKQLRKQQEEAEKDQRRREKEEAELKKQLAIQKQASIMERFVKRNKNNSTSLNDQSSTKATTSDSSTNKSEKMPESVTLSMDFVLSSKDGIDSEEIRKSHLASWRYSDRSNRKQHWGIRRKPKTELVKEIKLTGNRGLARDDELSIEKIVDGWEETTAEDRLFDTNAYSCPSDAQKCNQSKQLLQFDKSHRPAFYGIWPKKSASGPPYLVMIICQGIMYALTMLVWEEWSINSVLYLYFSQIVGPRCPFKKDPDLDYDIDSDEEWEEEDPGESLSDCDKDDEEESVEEGCLKGDDDESEDDFMVPDGYLSENEGFLSDWNLLYHLRSSNSDGDLTVVLFPVILWKPPSSLRNKLNNHLPKNCTFNSTNGTRLPVPCRGYRLTKWRLIQQLRRPEVHLDVGQSLRVKSFGVLLRQQKHLHNLTERALRKNQPLIILNLMHEKIPLLMAEDLSGTPKLEQMCLQALSMCAFPGGPLIEISVTNDLQDEDKEACLSNSRSSTTPVSTGMAIVDSDLPKIVSTIQACTQGINKLVESLQLKFPAIPKSQLRNKVREISDFVDNRWQVKKDVLHKLGLSISPEKGGRTKSIAAFFSKRCLPPSNRISGPSKTSPQQTQKPAPPVQAQQDCICIDP</sequence>
<evidence type="ECO:0000256" key="4">
    <source>
        <dbReference type="ARBA" id="ARBA00023242"/>
    </source>
</evidence>
<feature type="compositionally biased region" description="Acidic residues" evidence="5">
    <location>
        <begin position="411"/>
        <end position="420"/>
    </location>
</feature>
<dbReference type="AlphaFoldDB" id="A0A438FBZ3"/>
<proteinExistence type="predicted"/>
<evidence type="ECO:0000313" key="8">
    <source>
        <dbReference type="EMBL" id="RVW57512.1"/>
    </source>
</evidence>
<evidence type="ECO:0000256" key="1">
    <source>
        <dbReference type="ARBA" id="ARBA00004123"/>
    </source>
</evidence>
<feature type="compositionally biased region" description="Polar residues" evidence="5">
    <location>
        <begin position="732"/>
        <end position="747"/>
    </location>
</feature>
<dbReference type="Proteomes" id="UP000288805">
    <property type="component" value="Unassembled WGS sequence"/>
</dbReference>
<dbReference type="InterPro" id="IPR048800">
    <property type="entry name" value="Cac1-like_C"/>
</dbReference>
<feature type="region of interest" description="Disordered" evidence="5">
    <location>
        <begin position="728"/>
        <end position="756"/>
    </location>
</feature>
<comment type="caution">
    <text evidence="8">The sequence shown here is derived from an EMBL/GenBank/DDBJ whole genome shotgun (WGS) entry which is preliminary data.</text>
</comment>
<comment type="subcellular location">
    <subcellularLocation>
        <location evidence="1">Nucleus</location>
    </subcellularLocation>
</comment>
<dbReference type="PANTHER" id="PTHR15272:SF0">
    <property type="entry name" value="CHROMATIN ASSEMBLY FACTOR 1 SUBUNIT A"/>
    <property type="match status" value="1"/>
</dbReference>
<protein>
    <submittedName>
        <fullName evidence="8">Chromatin assembly factor 1 subunit FAS1</fullName>
    </submittedName>
</protein>
<dbReference type="InterPro" id="IPR022043">
    <property type="entry name" value="CAF1A_DD"/>
</dbReference>
<feature type="compositionally biased region" description="Low complexity" evidence="5">
    <location>
        <begin position="189"/>
        <end position="201"/>
    </location>
</feature>
<keyword evidence="2" id="KW-0227">DNA damage</keyword>
<dbReference type="GO" id="GO:0005634">
    <property type="term" value="C:nucleus"/>
    <property type="evidence" value="ECO:0007669"/>
    <property type="project" value="UniProtKB-SubCell"/>
</dbReference>
<evidence type="ECO:0000256" key="5">
    <source>
        <dbReference type="SAM" id="MobiDB-lite"/>
    </source>
</evidence>
<feature type="region of interest" description="Disordered" evidence="5">
    <location>
        <begin position="395"/>
        <end position="433"/>
    </location>
</feature>
<organism evidence="8 9">
    <name type="scientific">Vitis vinifera</name>
    <name type="common">Grape</name>
    <dbReference type="NCBI Taxonomy" id="29760"/>
    <lineage>
        <taxon>Eukaryota</taxon>
        <taxon>Viridiplantae</taxon>
        <taxon>Streptophyta</taxon>
        <taxon>Embryophyta</taxon>
        <taxon>Tracheophyta</taxon>
        <taxon>Spermatophyta</taxon>
        <taxon>Magnoliopsida</taxon>
        <taxon>eudicotyledons</taxon>
        <taxon>Gunneridae</taxon>
        <taxon>Pentapetalae</taxon>
        <taxon>rosids</taxon>
        <taxon>Vitales</taxon>
        <taxon>Vitaceae</taxon>
        <taxon>Viteae</taxon>
        <taxon>Vitis</taxon>
    </lineage>
</organism>
<keyword evidence="3" id="KW-0234">DNA repair</keyword>